<gene>
    <name evidence="1" type="primary">rlmA_2</name>
    <name evidence="1" type="ORF">NCTC12965_06466</name>
</gene>
<sequence>MHAEHDEQLEGFSCELAESLVYPMALPGEQAANLLQMTPFAWRASPEVQQGLLDMATFACETDFAIRLYRRG</sequence>
<protein>
    <submittedName>
        <fullName evidence="1">Ribosomal RNA large subunit methyltransferase A</fullName>
        <ecNumber evidence="1">2.1.1.187</ecNumber>
    </submittedName>
</protein>
<proteinExistence type="predicted"/>
<name>A0A4U9W2X3_SERFO</name>
<dbReference type="EMBL" id="CABEEZ010000127">
    <property type="protein sequence ID" value="VTR53021.1"/>
    <property type="molecule type" value="Genomic_DNA"/>
</dbReference>
<evidence type="ECO:0000313" key="1">
    <source>
        <dbReference type="EMBL" id="VTR53021.1"/>
    </source>
</evidence>
<dbReference type="GO" id="GO:0052911">
    <property type="term" value="F:23S rRNA (guanine(745)-N(1))-methyltransferase activity"/>
    <property type="evidence" value="ECO:0007669"/>
    <property type="project" value="UniProtKB-EC"/>
</dbReference>
<dbReference type="Gene3D" id="3.40.50.150">
    <property type="entry name" value="Vaccinia Virus protein VP39"/>
    <property type="match status" value="1"/>
</dbReference>
<reference evidence="1" key="1">
    <citation type="submission" date="2019-05" db="EMBL/GenBank/DDBJ databases">
        <authorList>
            <consortium name="Pathogen Informatics"/>
        </authorList>
    </citation>
    <scope>NUCLEOTIDE SEQUENCE [LARGE SCALE GENOMIC DNA]</scope>
    <source>
        <strain evidence="1">NCTC12965</strain>
    </source>
</reference>
<dbReference type="InterPro" id="IPR029063">
    <property type="entry name" value="SAM-dependent_MTases_sf"/>
</dbReference>
<dbReference type="EC" id="2.1.1.187" evidence="1"/>
<organism evidence="1">
    <name type="scientific">Serratia fonticola</name>
    <dbReference type="NCBI Taxonomy" id="47917"/>
    <lineage>
        <taxon>Bacteria</taxon>
        <taxon>Pseudomonadati</taxon>
        <taxon>Pseudomonadota</taxon>
        <taxon>Gammaproteobacteria</taxon>
        <taxon>Enterobacterales</taxon>
        <taxon>Yersiniaceae</taxon>
        <taxon>Serratia</taxon>
    </lineage>
</organism>
<dbReference type="AlphaFoldDB" id="A0A4U9W2X3"/>
<keyword evidence="1" id="KW-0808">Transferase</keyword>
<accession>A0A4U9W2X3</accession>
<keyword evidence="1" id="KW-0489">Methyltransferase</keyword>